<dbReference type="GeneID" id="30968397"/>
<gene>
    <name evidence="1" type="ORF">ASCRUDRAFT_82672</name>
</gene>
<sequence>MPFGSKFSVCGNNLENDLVIKLMNKKKSKQERVKKQNQPSEIINNNIRIKFRSFMKMS</sequence>
<keyword evidence="2" id="KW-1185">Reference proteome</keyword>
<dbReference type="InParanoid" id="A0A1D2VA76"/>
<dbReference type="AlphaFoldDB" id="A0A1D2VA76"/>
<evidence type="ECO:0000313" key="1">
    <source>
        <dbReference type="EMBL" id="ODV58511.1"/>
    </source>
</evidence>
<evidence type="ECO:0000313" key="2">
    <source>
        <dbReference type="Proteomes" id="UP000095038"/>
    </source>
</evidence>
<proteinExistence type="predicted"/>
<protein>
    <submittedName>
        <fullName evidence="1">Uncharacterized protein</fullName>
    </submittedName>
</protein>
<dbReference type="RefSeq" id="XP_020044818.1">
    <property type="nucleotide sequence ID" value="XM_020194761.1"/>
</dbReference>
<name>A0A1D2VA76_9ASCO</name>
<dbReference type="Proteomes" id="UP000095038">
    <property type="component" value="Unassembled WGS sequence"/>
</dbReference>
<organism evidence="1 2">
    <name type="scientific">Ascoidea rubescens DSM 1968</name>
    <dbReference type="NCBI Taxonomy" id="1344418"/>
    <lineage>
        <taxon>Eukaryota</taxon>
        <taxon>Fungi</taxon>
        <taxon>Dikarya</taxon>
        <taxon>Ascomycota</taxon>
        <taxon>Saccharomycotina</taxon>
        <taxon>Saccharomycetes</taxon>
        <taxon>Ascoideaceae</taxon>
        <taxon>Ascoidea</taxon>
    </lineage>
</organism>
<reference evidence="2" key="1">
    <citation type="submission" date="2016-05" db="EMBL/GenBank/DDBJ databases">
        <title>Comparative genomics of biotechnologically important yeasts.</title>
        <authorList>
            <consortium name="DOE Joint Genome Institute"/>
            <person name="Riley R."/>
            <person name="Haridas S."/>
            <person name="Wolfe K.H."/>
            <person name="Lopes M.R."/>
            <person name="Hittinger C.T."/>
            <person name="Goker M."/>
            <person name="Salamov A."/>
            <person name="Wisecaver J."/>
            <person name="Long T.M."/>
            <person name="Aerts A.L."/>
            <person name="Barry K."/>
            <person name="Choi C."/>
            <person name="Clum A."/>
            <person name="Coughlan A.Y."/>
            <person name="Deshpande S."/>
            <person name="Douglass A.P."/>
            <person name="Hanson S.J."/>
            <person name="Klenk H.-P."/>
            <person name="Labutti K."/>
            <person name="Lapidus A."/>
            <person name="Lindquist E."/>
            <person name="Lipzen A."/>
            <person name="Meier-Kolthoff J.P."/>
            <person name="Ohm R.A."/>
            <person name="Otillar R.P."/>
            <person name="Pangilinan J."/>
            <person name="Peng Y."/>
            <person name="Rokas A."/>
            <person name="Rosa C.A."/>
            <person name="Scheuner C."/>
            <person name="Sibirny A.A."/>
            <person name="Slot J.C."/>
            <person name="Stielow J.B."/>
            <person name="Sun H."/>
            <person name="Kurtzman C.P."/>
            <person name="Blackwell M."/>
            <person name="Grigoriev I.V."/>
            <person name="Jeffries T.W."/>
        </authorList>
    </citation>
    <scope>NUCLEOTIDE SEQUENCE [LARGE SCALE GENOMIC DNA]</scope>
    <source>
        <strain evidence="2">DSM 1968</strain>
    </source>
</reference>
<dbReference type="EMBL" id="KV454491">
    <property type="protein sequence ID" value="ODV58511.1"/>
    <property type="molecule type" value="Genomic_DNA"/>
</dbReference>
<accession>A0A1D2VA76</accession>